<name>A0A6J4SE11_9ACTN</name>
<protein>
    <submittedName>
        <fullName evidence="1">Uncharacterized protein</fullName>
    </submittedName>
</protein>
<dbReference type="EMBL" id="CADCVI010000229">
    <property type="protein sequence ID" value="CAA9491078.1"/>
    <property type="molecule type" value="Genomic_DNA"/>
</dbReference>
<reference evidence="1" key="1">
    <citation type="submission" date="2020-02" db="EMBL/GenBank/DDBJ databases">
        <authorList>
            <person name="Meier V. D."/>
        </authorList>
    </citation>
    <scope>NUCLEOTIDE SEQUENCE</scope>
    <source>
        <strain evidence="1">AVDCRST_MAG25</strain>
    </source>
</reference>
<organism evidence="1">
    <name type="scientific">uncultured Rubrobacteraceae bacterium</name>
    <dbReference type="NCBI Taxonomy" id="349277"/>
    <lineage>
        <taxon>Bacteria</taxon>
        <taxon>Bacillati</taxon>
        <taxon>Actinomycetota</taxon>
        <taxon>Rubrobacteria</taxon>
        <taxon>Rubrobacterales</taxon>
        <taxon>Rubrobacteraceae</taxon>
        <taxon>environmental samples</taxon>
    </lineage>
</organism>
<accession>A0A6J4SE11</accession>
<sequence length="174" mass="18680">MGMRAGGSEEMAGLGPRKLLVAVVGVVILLAVALGTGDEAISAEPGDRATTAAPAVKCATIPGSVTYRNERRELLAYFTMSQRSCWDGTRITYLSQPVVSVGVTRIGVNSGWSYNGIAGRRDLYFEYKNKPKGGHLTSRRASFTYCGASGCINKSPSIKRYAYFDKAGFRIAQP</sequence>
<proteinExistence type="predicted"/>
<evidence type="ECO:0000313" key="1">
    <source>
        <dbReference type="EMBL" id="CAA9491078.1"/>
    </source>
</evidence>
<dbReference type="AlphaFoldDB" id="A0A6J4SE11"/>
<gene>
    <name evidence="1" type="ORF">AVDCRST_MAG25-3361</name>
</gene>